<dbReference type="GO" id="GO:0006629">
    <property type="term" value="P:lipid metabolic process"/>
    <property type="evidence" value="ECO:0007669"/>
    <property type="project" value="UniProtKB-KW"/>
</dbReference>
<evidence type="ECO:0000256" key="4">
    <source>
        <dbReference type="ARBA" id="ARBA00022989"/>
    </source>
</evidence>
<dbReference type="InterPro" id="IPR009617">
    <property type="entry name" value="Seipin"/>
</dbReference>
<keyword evidence="2 8" id="KW-0812">Transmembrane</keyword>
<feature type="compositionally biased region" description="Polar residues" evidence="7">
    <location>
        <begin position="38"/>
        <end position="60"/>
    </location>
</feature>
<evidence type="ECO:0000256" key="7">
    <source>
        <dbReference type="SAM" id="MobiDB-lite"/>
    </source>
</evidence>
<evidence type="ECO:0000256" key="6">
    <source>
        <dbReference type="ARBA" id="ARBA00023136"/>
    </source>
</evidence>
<feature type="compositionally biased region" description="Polar residues" evidence="7">
    <location>
        <begin position="146"/>
        <end position="160"/>
    </location>
</feature>
<dbReference type="GO" id="GO:0140042">
    <property type="term" value="P:lipid droplet formation"/>
    <property type="evidence" value="ECO:0007669"/>
    <property type="project" value="UniProtKB-ARBA"/>
</dbReference>
<evidence type="ECO:0000256" key="8">
    <source>
        <dbReference type="SAM" id="Phobius"/>
    </source>
</evidence>
<dbReference type="GO" id="GO:0005789">
    <property type="term" value="C:endoplasmic reticulum membrane"/>
    <property type="evidence" value="ECO:0007669"/>
    <property type="project" value="UniProtKB-SubCell"/>
</dbReference>
<reference evidence="9" key="1">
    <citation type="submission" date="2018-02" db="EMBL/GenBank/DDBJ databases">
        <title>Rhizophora mucronata_Transcriptome.</title>
        <authorList>
            <person name="Meera S.P."/>
            <person name="Sreeshan A."/>
            <person name="Augustine A."/>
        </authorList>
    </citation>
    <scope>NUCLEOTIDE SEQUENCE</scope>
    <source>
        <tissue evidence="9">Leaf</tissue>
    </source>
</reference>
<proteinExistence type="predicted"/>
<name>A0A2P2MXB5_RHIMU</name>
<keyword evidence="3" id="KW-0256">Endoplasmic reticulum</keyword>
<sequence>MEPPRQVDDDDDDQSNDDDFFLDALDDFPFDDCRDAPQSNQPASDSTVSTHSSDNPSPEISSLVSSLRRRPVRRPGVSCAQSDESSRGLTPAHYTTKRVGEKRCKLHRDLKENEKNLESIESTRPTMNRVDSIEVVGGGDEKEESTVTTANEEGPSNSVDSVAEPGEFSCTDLLLFMAGLIVKAVGFQLNLVVNFIKFPIWILYCSYIFLTDPIGSIRHCRECLVRKLVSLRNLIGGSLNLDEHQAIWNLLLRFGWGLLWSIYVCTILCSLLVLSVGISGFLMSYLVEKPLHIKQHLNFDYAKSSPVAYVPVKSCDGVDCGVNCKERIGNLKSSWQRVIPPNHRLQINVLLTLPESGYNRNLGMFQVRVEFLAADGKILSSKTHPCMLRFKSEPIRILLTFLKIAPLVAGYILESQMLELKIRGFTEGDVPTSCLRVTIEQRAEFHAGAGIPEIYGASLVLESELPLFKRILWCWKKTMFVWTSLLTFMMELMFILICCRPLIIPKVRPRDGSAINNTNLNNVPEQS</sequence>
<dbReference type="AlphaFoldDB" id="A0A2P2MXB5"/>
<evidence type="ECO:0000256" key="5">
    <source>
        <dbReference type="ARBA" id="ARBA00023098"/>
    </source>
</evidence>
<dbReference type="EMBL" id="GGEC01054379">
    <property type="protein sequence ID" value="MBX34863.1"/>
    <property type="molecule type" value="Transcribed_RNA"/>
</dbReference>
<dbReference type="PANTHER" id="PTHR21212">
    <property type="entry name" value="BERNARDINELLI-SEIP CONGENITAL LIPODYSTROPHY 2 HOMOLOG BSCL2 PROTEIN"/>
    <property type="match status" value="1"/>
</dbReference>
<keyword evidence="6 8" id="KW-0472">Membrane</keyword>
<protein>
    <submittedName>
        <fullName evidence="9">Uncharacterized protein LOC105135956</fullName>
    </submittedName>
</protein>
<feature type="transmembrane region" description="Helical" evidence="8">
    <location>
        <begin position="258"/>
        <end position="287"/>
    </location>
</feature>
<evidence type="ECO:0000313" key="9">
    <source>
        <dbReference type="EMBL" id="MBX34863.1"/>
    </source>
</evidence>
<feature type="region of interest" description="Disordered" evidence="7">
    <location>
        <begin position="137"/>
        <end position="161"/>
    </location>
</feature>
<feature type="compositionally biased region" description="Acidic residues" evidence="7">
    <location>
        <begin position="8"/>
        <end position="30"/>
    </location>
</feature>
<evidence type="ECO:0000256" key="3">
    <source>
        <dbReference type="ARBA" id="ARBA00022824"/>
    </source>
</evidence>
<feature type="transmembrane region" description="Helical" evidence="8">
    <location>
        <begin position="479"/>
        <end position="503"/>
    </location>
</feature>
<feature type="region of interest" description="Disordered" evidence="7">
    <location>
        <begin position="1"/>
        <end position="99"/>
    </location>
</feature>
<dbReference type="Pfam" id="PF06775">
    <property type="entry name" value="Seipin"/>
    <property type="match status" value="1"/>
</dbReference>
<comment type="subcellular location">
    <subcellularLocation>
        <location evidence="1">Endoplasmic reticulum membrane</location>
        <topology evidence="1">Multi-pass membrane protein</topology>
    </subcellularLocation>
</comment>
<dbReference type="CDD" id="cd23995">
    <property type="entry name" value="Seipin_BSCL2_like"/>
    <property type="match status" value="1"/>
</dbReference>
<dbReference type="PANTHER" id="PTHR21212:SF0">
    <property type="entry name" value="SEIPIN"/>
    <property type="match status" value="1"/>
</dbReference>
<evidence type="ECO:0000256" key="2">
    <source>
        <dbReference type="ARBA" id="ARBA00022692"/>
    </source>
</evidence>
<accession>A0A2P2MXB5</accession>
<keyword evidence="4 8" id="KW-1133">Transmembrane helix</keyword>
<organism evidence="9">
    <name type="scientific">Rhizophora mucronata</name>
    <name type="common">Asiatic mangrove</name>
    <dbReference type="NCBI Taxonomy" id="61149"/>
    <lineage>
        <taxon>Eukaryota</taxon>
        <taxon>Viridiplantae</taxon>
        <taxon>Streptophyta</taxon>
        <taxon>Embryophyta</taxon>
        <taxon>Tracheophyta</taxon>
        <taxon>Spermatophyta</taxon>
        <taxon>Magnoliopsida</taxon>
        <taxon>eudicotyledons</taxon>
        <taxon>Gunneridae</taxon>
        <taxon>Pentapetalae</taxon>
        <taxon>rosids</taxon>
        <taxon>fabids</taxon>
        <taxon>Malpighiales</taxon>
        <taxon>Rhizophoraceae</taxon>
        <taxon>Rhizophora</taxon>
    </lineage>
</organism>
<keyword evidence="5" id="KW-0443">Lipid metabolism</keyword>
<evidence type="ECO:0000256" key="1">
    <source>
        <dbReference type="ARBA" id="ARBA00004477"/>
    </source>
</evidence>